<dbReference type="InterPro" id="IPR010562">
    <property type="entry name" value="Haemolymph_juvenile_hormone-bd"/>
</dbReference>
<keyword evidence="1" id="KW-0732">Signal</keyword>
<dbReference type="EMBL" id="JBEHCU010013612">
    <property type="protein sequence ID" value="KAL1374170.1"/>
    <property type="molecule type" value="Genomic_DNA"/>
</dbReference>
<comment type="caution">
    <text evidence="2">The sequence shown here is derived from an EMBL/GenBank/DDBJ whole genome shotgun (WGS) entry which is preliminary data.</text>
</comment>
<reference evidence="2 3" key="1">
    <citation type="submission" date="2024-05" db="EMBL/GenBank/DDBJ databases">
        <title>Culex pipiens pipiens assembly and annotation.</title>
        <authorList>
            <person name="Alout H."/>
            <person name="Durand T."/>
        </authorList>
    </citation>
    <scope>NUCLEOTIDE SEQUENCE [LARGE SCALE GENOMIC DNA]</scope>
    <source>
        <strain evidence="2">HA-2024</strain>
        <tissue evidence="2">Whole body</tissue>
    </source>
</reference>
<dbReference type="Pfam" id="PF06585">
    <property type="entry name" value="JHBP"/>
    <property type="match status" value="1"/>
</dbReference>
<dbReference type="AlphaFoldDB" id="A0ABD1CCR2"/>
<proteinExistence type="predicted"/>
<accession>A0ABD1CCR2</accession>
<evidence type="ECO:0008006" key="4">
    <source>
        <dbReference type="Google" id="ProtNLM"/>
    </source>
</evidence>
<gene>
    <name evidence="2" type="ORF">pipiens_018249</name>
</gene>
<dbReference type="PANTHER" id="PTHR20993">
    <property type="entry name" value="GH07914P"/>
    <property type="match status" value="1"/>
</dbReference>
<evidence type="ECO:0000313" key="3">
    <source>
        <dbReference type="Proteomes" id="UP001562425"/>
    </source>
</evidence>
<feature type="chain" id="PRO_5044756674" description="Hemolymph juvenile hormone binding protein" evidence="1">
    <location>
        <begin position="21"/>
        <end position="249"/>
    </location>
</feature>
<evidence type="ECO:0000256" key="1">
    <source>
        <dbReference type="SAM" id="SignalP"/>
    </source>
</evidence>
<dbReference type="SMART" id="SM00700">
    <property type="entry name" value="JHBP"/>
    <property type="match status" value="1"/>
</dbReference>
<dbReference type="InterPro" id="IPR038606">
    <property type="entry name" value="To_sf"/>
</dbReference>
<protein>
    <recommendedName>
        <fullName evidence="4">Hemolymph juvenile hormone binding protein</fullName>
    </recommendedName>
</protein>
<sequence length="249" mass="27265">MKQFVIIVTVLVGLISTGSSENVSSRESINDMVIGFIEQFKEIMPCGVPELGVPVMVPLELNHTEFEFEQSGLLYLDAELDDLFIDGLNDFNIVDVNVKLLQMQLDFEFFFKGIKTAGHYNARGSAVGLIPFNRGGKFGFNVNGLTLGGSIKLALDGDKISVSSFQLRPTVLSVNSKFEGVFLLPLNTFIFNRIVEAAVPAFLRDNQQLVTEFLEGLVMPPINDALSEYSLQDLMDMIGGEGPSLPSGC</sequence>
<dbReference type="PANTHER" id="PTHR20993:SF0">
    <property type="entry name" value="GH07914P"/>
    <property type="match status" value="1"/>
</dbReference>
<feature type="signal peptide" evidence="1">
    <location>
        <begin position="1"/>
        <end position="20"/>
    </location>
</feature>
<organism evidence="2 3">
    <name type="scientific">Culex pipiens pipiens</name>
    <name type="common">Northern house mosquito</name>
    <dbReference type="NCBI Taxonomy" id="38569"/>
    <lineage>
        <taxon>Eukaryota</taxon>
        <taxon>Metazoa</taxon>
        <taxon>Ecdysozoa</taxon>
        <taxon>Arthropoda</taxon>
        <taxon>Hexapoda</taxon>
        <taxon>Insecta</taxon>
        <taxon>Pterygota</taxon>
        <taxon>Neoptera</taxon>
        <taxon>Endopterygota</taxon>
        <taxon>Diptera</taxon>
        <taxon>Nematocera</taxon>
        <taxon>Culicoidea</taxon>
        <taxon>Culicidae</taxon>
        <taxon>Culicinae</taxon>
        <taxon>Culicini</taxon>
        <taxon>Culex</taxon>
        <taxon>Culex</taxon>
    </lineage>
</organism>
<dbReference type="Gene3D" id="3.15.10.30">
    <property type="entry name" value="Haemolymph juvenile hormone binding protein"/>
    <property type="match status" value="1"/>
</dbReference>
<dbReference type="Proteomes" id="UP001562425">
    <property type="component" value="Unassembled WGS sequence"/>
</dbReference>
<evidence type="ECO:0000313" key="2">
    <source>
        <dbReference type="EMBL" id="KAL1374170.1"/>
    </source>
</evidence>
<name>A0ABD1CCR2_CULPP</name>
<keyword evidence="3" id="KW-1185">Reference proteome</keyword>